<protein>
    <submittedName>
        <fullName evidence="1">Uncharacterized protein</fullName>
    </submittedName>
</protein>
<sequence length="202" mass="23771">MEIDLQKQFKNYLHEDVKFYLDKWCEALYSPETYPNMYREQEQKLLDEIIELRRKFAKENGLKTVTEVCPKPKDITYSLSHFIEGLIESERSKITEKFKPLAVAKVVSDELLHDKLNKILKKSVRNYSRDSGHLNRDVIFHSRYALIRYLEDFYKEIKHTFGNPADALSPHISELADEIHTTCFTLQFVVNPSEAELLEKVA</sequence>
<organism evidence="1">
    <name type="scientific">Liberibacter asiaticus</name>
    <name type="common">Citrus greening disease</name>
    <name type="synonym">Liberobacter asiaticum</name>
    <dbReference type="NCBI Taxonomy" id="34021"/>
    <lineage>
        <taxon>Bacteria</taxon>
        <taxon>Pseudomonadati</taxon>
        <taxon>Pseudomonadota</taxon>
        <taxon>Alphaproteobacteria</taxon>
        <taxon>Hyphomicrobiales</taxon>
        <taxon>Rhizobiaceae</taxon>
        <taxon>Liberibacter</taxon>
    </lineage>
</organism>
<accession>U5JAQ7</accession>
<dbReference type="AlphaFoldDB" id="U5JAQ7"/>
<evidence type="ECO:0000313" key="1">
    <source>
        <dbReference type="EMBL" id="AGJ71233.1"/>
    </source>
</evidence>
<proteinExistence type="predicted"/>
<dbReference type="EMBL" id="JX275500">
    <property type="protein sequence ID" value="AGJ71233.1"/>
    <property type="molecule type" value="Genomic_DNA"/>
</dbReference>
<gene>
    <name evidence="1" type="primary">TH_015</name>
</gene>
<name>U5JAQ7_LIBAS</name>
<reference evidence="1" key="1">
    <citation type="journal article" date="2013" name="PLoS ONE">
        <title>Prophage-Mediated Dynamics of'Candidatus Liberibacter asiaticus' Populations, the Destructive Bacterial Pathogens of Citrus Huanglongbing.</title>
        <authorList>
            <person name="Zhou L.J."/>
            <person name="Powell C.A."/>
            <person name="Li W.B."/>
            <person name="Irey M."/>
            <person name="Duan Y.P."/>
        </authorList>
    </citation>
    <scope>NUCLEOTIDE SEQUENCE</scope>
    <source>
        <strain evidence="1">FL-periwinkle</strain>
    </source>
</reference>